<dbReference type="AlphaFoldDB" id="A0A0E9WX84"/>
<organism evidence="1">
    <name type="scientific">Anguilla anguilla</name>
    <name type="common">European freshwater eel</name>
    <name type="synonym">Muraena anguilla</name>
    <dbReference type="NCBI Taxonomy" id="7936"/>
    <lineage>
        <taxon>Eukaryota</taxon>
        <taxon>Metazoa</taxon>
        <taxon>Chordata</taxon>
        <taxon>Craniata</taxon>
        <taxon>Vertebrata</taxon>
        <taxon>Euteleostomi</taxon>
        <taxon>Actinopterygii</taxon>
        <taxon>Neopterygii</taxon>
        <taxon>Teleostei</taxon>
        <taxon>Anguilliformes</taxon>
        <taxon>Anguillidae</taxon>
        <taxon>Anguilla</taxon>
    </lineage>
</organism>
<protein>
    <submittedName>
        <fullName evidence="1">Uncharacterized protein</fullName>
    </submittedName>
</protein>
<dbReference type="EMBL" id="GBXM01014504">
    <property type="protein sequence ID" value="JAH94073.1"/>
    <property type="molecule type" value="Transcribed_RNA"/>
</dbReference>
<reference evidence="1" key="1">
    <citation type="submission" date="2014-11" db="EMBL/GenBank/DDBJ databases">
        <authorList>
            <person name="Amaro Gonzalez C."/>
        </authorList>
    </citation>
    <scope>NUCLEOTIDE SEQUENCE</scope>
</reference>
<name>A0A0E9WX84_ANGAN</name>
<evidence type="ECO:0000313" key="1">
    <source>
        <dbReference type="EMBL" id="JAH94073.1"/>
    </source>
</evidence>
<reference evidence="1" key="2">
    <citation type="journal article" date="2015" name="Fish Shellfish Immunol.">
        <title>Early steps in the European eel (Anguilla anguilla)-Vibrio vulnificus interaction in the gills: Role of the RtxA13 toxin.</title>
        <authorList>
            <person name="Callol A."/>
            <person name="Pajuelo D."/>
            <person name="Ebbesson L."/>
            <person name="Teles M."/>
            <person name="MacKenzie S."/>
            <person name="Amaro C."/>
        </authorList>
    </citation>
    <scope>NUCLEOTIDE SEQUENCE</scope>
</reference>
<sequence>MLFCTHGCWNIKNYIVTLQNLELFGSGERLVYSLGWVQVFERFYSSRLMTSFYQKMFVFLEPQSKCVNCHVMSLNLIREILSCQA</sequence>
<proteinExistence type="predicted"/>
<accession>A0A0E9WX84</accession>